<sequence length="453" mass="49799">MMNIIAIPNLVGGHLGGWRHKDAFAKPVMNLEAFIEMTEIAERGKLDAVFLADGNGVRDMDRPALFAANHPSARPAFFEPTTLLSAVSMIAKRIGVVATATSTYDEPWMVARRFASMDHISKGRAGWNLVTASNAGDALNFGRAEHMGREDRYARAQEFYEVVAKLWDSWADDAFPQDKQTGQYLDPARVRPIDHRGIHFSVKGPLNISPTPQGRPVVFMAGQSGPGMELAARYADALFGAGTTKQDCIAAYADIKGRMARYGRAPDSLKILPGVSTFVGRTAAEAEELYEELQSLISPPLGVHYLSKMLVHDLEGLPLDGPLPDDLAPETLGGSSLRRYIIDFARRDNLTIRQIYERTLPALGGPVFKGSAAQVADEMEDWWRSRAADGFTIMAPVQPRGLREFVDLVVPELQRRGIFRKEYETTTLRGHLGLSDAPSQWHPEQAAGERGAA</sequence>
<feature type="binding site" evidence="6">
    <location>
        <position position="224"/>
    </location>
    <ligand>
        <name>FMN</name>
        <dbReference type="ChEBI" id="CHEBI:58210"/>
    </ligand>
</feature>
<dbReference type="InterPro" id="IPR036661">
    <property type="entry name" value="Luciferase-like_sf"/>
</dbReference>
<evidence type="ECO:0000256" key="4">
    <source>
        <dbReference type="ARBA" id="ARBA00023033"/>
    </source>
</evidence>
<dbReference type="EMBL" id="BKAJ01000139">
    <property type="protein sequence ID" value="GEP59768.1"/>
    <property type="molecule type" value="Genomic_DNA"/>
</dbReference>
<name>A0A512NLE3_9HYPH</name>
<dbReference type="InterPro" id="IPR016215">
    <property type="entry name" value="NTA_MOA"/>
</dbReference>
<evidence type="ECO:0000259" key="8">
    <source>
        <dbReference type="Pfam" id="PF00296"/>
    </source>
</evidence>
<dbReference type="NCBIfam" id="TIGR03860">
    <property type="entry name" value="FMN_nitrolo"/>
    <property type="match status" value="1"/>
</dbReference>
<dbReference type="OrthoDB" id="3265338at2"/>
<dbReference type="CDD" id="cd01095">
    <property type="entry name" value="Nitrilotriacetate_monoxgenase"/>
    <property type="match status" value="1"/>
</dbReference>
<dbReference type="AlphaFoldDB" id="A0A512NLE3"/>
<dbReference type="PANTHER" id="PTHR30011">
    <property type="entry name" value="ALKANESULFONATE MONOOXYGENASE-RELATED"/>
    <property type="match status" value="1"/>
</dbReference>
<dbReference type="PANTHER" id="PTHR30011:SF16">
    <property type="entry name" value="C2H2 FINGER DOMAIN TRANSCRIPTION FACTOR (EUROFUNG)-RELATED"/>
    <property type="match status" value="1"/>
</dbReference>
<evidence type="ECO:0000313" key="10">
    <source>
        <dbReference type="Proteomes" id="UP000321058"/>
    </source>
</evidence>
<accession>A0A512NLE3</accession>
<feature type="binding site" evidence="6">
    <location>
        <position position="153"/>
    </location>
    <ligand>
        <name>FMN</name>
        <dbReference type="ChEBI" id="CHEBI:58210"/>
    </ligand>
</feature>
<comment type="caution">
    <text evidence="9">The sequence shown here is derived from an EMBL/GenBank/DDBJ whole genome shotgun (WGS) entry which is preliminary data.</text>
</comment>
<dbReference type="RefSeq" id="WP_147155153.1">
    <property type="nucleotide sequence ID" value="NZ_BKAJ01000139.1"/>
</dbReference>
<feature type="binding site" evidence="6">
    <location>
        <position position="99"/>
    </location>
    <ligand>
        <name>FMN</name>
        <dbReference type="ChEBI" id="CHEBI:58210"/>
    </ligand>
</feature>
<dbReference type="Gene3D" id="3.20.20.30">
    <property type="entry name" value="Luciferase-like domain"/>
    <property type="match status" value="1"/>
</dbReference>
<dbReference type="GO" id="GO:0004497">
    <property type="term" value="F:monooxygenase activity"/>
    <property type="evidence" value="ECO:0007669"/>
    <property type="project" value="UniProtKB-KW"/>
</dbReference>
<keyword evidence="2 6" id="KW-0288">FMN</keyword>
<evidence type="ECO:0000256" key="7">
    <source>
        <dbReference type="SAM" id="MobiDB-lite"/>
    </source>
</evidence>
<evidence type="ECO:0000256" key="5">
    <source>
        <dbReference type="ARBA" id="ARBA00033748"/>
    </source>
</evidence>
<evidence type="ECO:0000256" key="1">
    <source>
        <dbReference type="ARBA" id="ARBA00022630"/>
    </source>
</evidence>
<dbReference type="InterPro" id="IPR051260">
    <property type="entry name" value="Diverse_substr_monoxygenases"/>
</dbReference>
<evidence type="ECO:0000256" key="2">
    <source>
        <dbReference type="ARBA" id="ARBA00022643"/>
    </source>
</evidence>
<protein>
    <submittedName>
        <fullName evidence="9">Monooxygenase</fullName>
    </submittedName>
</protein>
<dbReference type="InterPro" id="IPR011251">
    <property type="entry name" value="Luciferase-like_dom"/>
</dbReference>
<dbReference type="SUPFAM" id="SSF51679">
    <property type="entry name" value="Bacterial luciferase-like"/>
    <property type="match status" value="1"/>
</dbReference>
<feature type="domain" description="Luciferase-like" evidence="8">
    <location>
        <begin position="18"/>
        <end position="293"/>
    </location>
</feature>
<dbReference type="GO" id="GO:0016705">
    <property type="term" value="F:oxidoreductase activity, acting on paired donors, with incorporation or reduction of molecular oxygen"/>
    <property type="evidence" value="ECO:0007669"/>
    <property type="project" value="InterPro"/>
</dbReference>
<keyword evidence="1 6" id="KW-0285">Flavoprotein</keyword>
<keyword evidence="10" id="KW-1185">Reference proteome</keyword>
<keyword evidence="4 9" id="KW-0503">Monooxygenase</keyword>
<evidence type="ECO:0000256" key="3">
    <source>
        <dbReference type="ARBA" id="ARBA00023002"/>
    </source>
</evidence>
<dbReference type="Pfam" id="PF00296">
    <property type="entry name" value="Bac_luciferase"/>
    <property type="match status" value="1"/>
</dbReference>
<proteinExistence type="inferred from homology"/>
<evidence type="ECO:0000313" key="9">
    <source>
        <dbReference type="EMBL" id="GEP59768.1"/>
    </source>
</evidence>
<evidence type="ECO:0000256" key="6">
    <source>
        <dbReference type="PIRSR" id="PIRSR000337-1"/>
    </source>
</evidence>
<feature type="region of interest" description="Disordered" evidence="7">
    <location>
        <begin position="432"/>
        <end position="453"/>
    </location>
</feature>
<reference evidence="9 10" key="1">
    <citation type="submission" date="2019-07" db="EMBL/GenBank/DDBJ databases">
        <title>Whole genome shotgun sequence of Reyranella soli NBRC 108950.</title>
        <authorList>
            <person name="Hosoyama A."/>
            <person name="Uohara A."/>
            <person name="Ohji S."/>
            <person name="Ichikawa N."/>
        </authorList>
    </citation>
    <scope>NUCLEOTIDE SEQUENCE [LARGE SCALE GENOMIC DNA]</scope>
    <source>
        <strain evidence="9 10">NBRC 108950</strain>
    </source>
</reference>
<feature type="binding site" evidence="6">
    <location>
        <position position="53"/>
    </location>
    <ligand>
        <name>FMN</name>
        <dbReference type="ChEBI" id="CHEBI:58210"/>
    </ligand>
</feature>
<keyword evidence="3" id="KW-0560">Oxidoreductase</keyword>
<gene>
    <name evidence="9" type="primary">ssuD_2</name>
    <name evidence="9" type="ORF">RSO01_69340</name>
</gene>
<dbReference type="Proteomes" id="UP000321058">
    <property type="component" value="Unassembled WGS sequence"/>
</dbReference>
<organism evidence="9 10">
    <name type="scientific">Reyranella soli</name>
    <dbReference type="NCBI Taxonomy" id="1230389"/>
    <lineage>
        <taxon>Bacteria</taxon>
        <taxon>Pseudomonadati</taxon>
        <taxon>Pseudomonadota</taxon>
        <taxon>Alphaproteobacteria</taxon>
        <taxon>Hyphomicrobiales</taxon>
        <taxon>Reyranellaceae</taxon>
        <taxon>Reyranella</taxon>
    </lineage>
</organism>
<dbReference type="PIRSF" id="PIRSF000337">
    <property type="entry name" value="NTA_MOA"/>
    <property type="match status" value="1"/>
</dbReference>
<comment type="similarity">
    <text evidence="5">Belongs to the NtaA/SnaA/DszA monooxygenase family.</text>
</comment>